<comment type="caution">
    <text evidence="1">The sequence shown here is derived from an EMBL/GenBank/DDBJ whole genome shotgun (WGS) entry which is preliminary data.</text>
</comment>
<protein>
    <submittedName>
        <fullName evidence="1">Uncharacterized protein</fullName>
    </submittedName>
</protein>
<proteinExistence type="predicted"/>
<evidence type="ECO:0000313" key="2">
    <source>
        <dbReference type="Proteomes" id="UP000828390"/>
    </source>
</evidence>
<evidence type="ECO:0000313" key="1">
    <source>
        <dbReference type="EMBL" id="KAH3746732.1"/>
    </source>
</evidence>
<sequence>MKDIPACLMFKIVAGNLVKNGIKYVWTGSDTFLSELVDTLCTKLQKDKTNQDEDKNDDSIKNDTLLDKVFDDQ</sequence>
<accession>A0A9D4DBS5</accession>
<name>A0A9D4DBS5_DREPO</name>
<keyword evidence="2" id="KW-1185">Reference proteome</keyword>
<dbReference type="Proteomes" id="UP000828390">
    <property type="component" value="Unassembled WGS sequence"/>
</dbReference>
<reference evidence="1" key="2">
    <citation type="submission" date="2020-11" db="EMBL/GenBank/DDBJ databases">
        <authorList>
            <person name="McCartney M.A."/>
            <person name="Auch B."/>
            <person name="Kono T."/>
            <person name="Mallez S."/>
            <person name="Becker A."/>
            <person name="Gohl D.M."/>
            <person name="Silverstein K.A.T."/>
            <person name="Koren S."/>
            <person name="Bechman K.B."/>
            <person name="Herman A."/>
            <person name="Abrahante J.E."/>
            <person name="Garbe J."/>
        </authorList>
    </citation>
    <scope>NUCLEOTIDE SEQUENCE</scope>
    <source>
        <strain evidence="1">Duluth1</strain>
        <tissue evidence="1">Whole animal</tissue>
    </source>
</reference>
<dbReference type="EMBL" id="JAIWYP010000010">
    <property type="protein sequence ID" value="KAH3746732.1"/>
    <property type="molecule type" value="Genomic_DNA"/>
</dbReference>
<gene>
    <name evidence="1" type="ORF">DPMN_181147</name>
</gene>
<dbReference type="AlphaFoldDB" id="A0A9D4DBS5"/>
<reference evidence="1" key="1">
    <citation type="journal article" date="2019" name="bioRxiv">
        <title>The Genome of the Zebra Mussel, Dreissena polymorpha: A Resource for Invasive Species Research.</title>
        <authorList>
            <person name="McCartney M.A."/>
            <person name="Auch B."/>
            <person name="Kono T."/>
            <person name="Mallez S."/>
            <person name="Zhang Y."/>
            <person name="Obille A."/>
            <person name="Becker A."/>
            <person name="Abrahante J.E."/>
            <person name="Garbe J."/>
            <person name="Badalamenti J.P."/>
            <person name="Herman A."/>
            <person name="Mangelson H."/>
            <person name="Liachko I."/>
            <person name="Sullivan S."/>
            <person name="Sone E.D."/>
            <person name="Koren S."/>
            <person name="Silverstein K.A.T."/>
            <person name="Beckman K.B."/>
            <person name="Gohl D.M."/>
        </authorList>
    </citation>
    <scope>NUCLEOTIDE SEQUENCE</scope>
    <source>
        <strain evidence="1">Duluth1</strain>
        <tissue evidence="1">Whole animal</tissue>
    </source>
</reference>
<organism evidence="1 2">
    <name type="scientific">Dreissena polymorpha</name>
    <name type="common">Zebra mussel</name>
    <name type="synonym">Mytilus polymorpha</name>
    <dbReference type="NCBI Taxonomy" id="45954"/>
    <lineage>
        <taxon>Eukaryota</taxon>
        <taxon>Metazoa</taxon>
        <taxon>Spiralia</taxon>
        <taxon>Lophotrochozoa</taxon>
        <taxon>Mollusca</taxon>
        <taxon>Bivalvia</taxon>
        <taxon>Autobranchia</taxon>
        <taxon>Heteroconchia</taxon>
        <taxon>Euheterodonta</taxon>
        <taxon>Imparidentia</taxon>
        <taxon>Neoheterodontei</taxon>
        <taxon>Myida</taxon>
        <taxon>Dreissenoidea</taxon>
        <taxon>Dreissenidae</taxon>
        <taxon>Dreissena</taxon>
    </lineage>
</organism>